<dbReference type="Proteomes" id="UP000655287">
    <property type="component" value="Unassembled WGS sequence"/>
</dbReference>
<evidence type="ECO:0000256" key="1">
    <source>
        <dbReference type="SAM" id="MobiDB-lite"/>
    </source>
</evidence>
<protein>
    <submittedName>
        <fullName evidence="2">Uncharacterized protein</fullName>
    </submittedName>
</protein>
<accession>A0A919R1S3</accession>
<dbReference type="AlphaFoldDB" id="A0A919R1S3"/>
<evidence type="ECO:0000313" key="2">
    <source>
        <dbReference type="EMBL" id="GII78034.1"/>
    </source>
</evidence>
<name>A0A919R1S3_9ACTN</name>
<comment type="caution">
    <text evidence="2">The sequence shown here is derived from an EMBL/GenBank/DDBJ whole genome shotgun (WGS) entry which is preliminary data.</text>
</comment>
<sequence length="133" mass="13938">MDGRGGSAGSRATAPTTASNATASARYRVASPTIGISAPASSGPRIAPVYRVSELRLAAAGTRPGTTAPIVVMIGGWYWWSHLFNYREFSMPWAAVVTFRDSGGNRSTLEQPVRARRGEVGPSMSVGPAKIAT</sequence>
<keyword evidence="3" id="KW-1185">Reference proteome</keyword>
<proteinExistence type="predicted"/>
<reference evidence="2" key="1">
    <citation type="submission" date="2021-01" db="EMBL/GenBank/DDBJ databases">
        <title>Whole genome shotgun sequence of Sphaerisporangium rufum NBRC 109079.</title>
        <authorList>
            <person name="Komaki H."/>
            <person name="Tamura T."/>
        </authorList>
    </citation>
    <scope>NUCLEOTIDE SEQUENCE</scope>
    <source>
        <strain evidence="2">NBRC 109079</strain>
    </source>
</reference>
<evidence type="ECO:0000313" key="3">
    <source>
        <dbReference type="Proteomes" id="UP000655287"/>
    </source>
</evidence>
<feature type="compositionally biased region" description="Low complexity" evidence="1">
    <location>
        <begin position="9"/>
        <end position="21"/>
    </location>
</feature>
<gene>
    <name evidence="2" type="ORF">Sru01_30160</name>
</gene>
<dbReference type="EMBL" id="BOOU01000044">
    <property type="protein sequence ID" value="GII78034.1"/>
    <property type="molecule type" value="Genomic_DNA"/>
</dbReference>
<feature type="region of interest" description="Disordered" evidence="1">
    <location>
        <begin position="1"/>
        <end position="21"/>
    </location>
</feature>
<organism evidence="2 3">
    <name type="scientific">Sphaerisporangium rufum</name>
    <dbReference type="NCBI Taxonomy" id="1381558"/>
    <lineage>
        <taxon>Bacteria</taxon>
        <taxon>Bacillati</taxon>
        <taxon>Actinomycetota</taxon>
        <taxon>Actinomycetes</taxon>
        <taxon>Streptosporangiales</taxon>
        <taxon>Streptosporangiaceae</taxon>
        <taxon>Sphaerisporangium</taxon>
    </lineage>
</organism>